<dbReference type="InterPro" id="IPR050275">
    <property type="entry name" value="PGM_Phosphatase"/>
</dbReference>
<dbReference type="PANTHER" id="PTHR48100:SF1">
    <property type="entry name" value="HISTIDINE PHOSPHATASE FAMILY PROTEIN-RELATED"/>
    <property type="match status" value="1"/>
</dbReference>
<dbReference type="Pfam" id="PF00300">
    <property type="entry name" value="His_Phos_1"/>
    <property type="match status" value="1"/>
</dbReference>
<dbReference type="EC" id="5.4.-.-" evidence="1"/>
<dbReference type="CDD" id="cd07067">
    <property type="entry name" value="HP_PGM_like"/>
    <property type="match status" value="1"/>
</dbReference>
<dbReference type="AlphaFoldDB" id="A0AA51X8I6"/>
<dbReference type="SMART" id="SM00855">
    <property type="entry name" value="PGAM"/>
    <property type="match status" value="1"/>
</dbReference>
<dbReference type="RefSeq" id="WP_309204201.1">
    <property type="nucleotide sequence ID" value="NZ_CP133548.1"/>
</dbReference>
<proteinExistence type="predicted"/>
<evidence type="ECO:0000313" key="1">
    <source>
        <dbReference type="EMBL" id="WMS88974.1"/>
    </source>
</evidence>
<keyword evidence="1" id="KW-0413">Isomerase</keyword>
<dbReference type="PANTHER" id="PTHR48100">
    <property type="entry name" value="BROAD-SPECIFICITY PHOSPHATASE YOR283W-RELATED"/>
    <property type="match status" value="1"/>
</dbReference>
<organism evidence="1 2">
    <name type="scientific">Pleionea litopenaei</name>
    <dbReference type="NCBI Taxonomy" id="3070815"/>
    <lineage>
        <taxon>Bacteria</taxon>
        <taxon>Pseudomonadati</taxon>
        <taxon>Pseudomonadota</taxon>
        <taxon>Gammaproteobacteria</taxon>
        <taxon>Oceanospirillales</taxon>
        <taxon>Pleioneaceae</taxon>
        <taxon>Pleionea</taxon>
    </lineage>
</organism>
<dbReference type="Proteomes" id="UP001239782">
    <property type="component" value="Chromosome"/>
</dbReference>
<reference evidence="1 2" key="1">
    <citation type="submission" date="2023-08" db="EMBL/GenBank/DDBJ databases">
        <title>Pleionea litopenaei sp. nov., isolated from stomach of juvenile Litopenaeus vannamei.</title>
        <authorList>
            <person name="Rho A.M."/>
            <person name="Hwang C.Y."/>
        </authorList>
    </citation>
    <scope>NUCLEOTIDE SEQUENCE [LARGE SCALE GENOMIC DNA]</scope>
    <source>
        <strain evidence="1 2">HL-JVS1</strain>
    </source>
</reference>
<accession>A0AA51X8I6</accession>
<sequence length="201" mass="22344">MFKKFFLSLLTLTILIGGPLSFAGTLFSAGASLSPEKHSDQTSTFTLYLMRHAEKESQQADPPLTIEGLARATAVANFLANKSIYSVYTTPYLRTQQTAEPLSRKLKKDSIEYNPRLLESFAQKLLTNQESALIVGHSNTTPQLARLLGAEEIPDMNESTFNWLIELTVNDGVVKWRVIDTDNLLVTDGQTDNPPLLQDKL</sequence>
<dbReference type="GO" id="GO:0016853">
    <property type="term" value="F:isomerase activity"/>
    <property type="evidence" value="ECO:0007669"/>
    <property type="project" value="UniProtKB-KW"/>
</dbReference>
<protein>
    <submittedName>
        <fullName evidence="1">Phosphoglycerate mutase family protein</fullName>
        <ecNumber evidence="1">5.4.-.-</ecNumber>
    </submittedName>
</protein>
<dbReference type="Gene3D" id="3.40.50.1240">
    <property type="entry name" value="Phosphoglycerate mutase-like"/>
    <property type="match status" value="1"/>
</dbReference>
<dbReference type="EMBL" id="CP133548">
    <property type="protein sequence ID" value="WMS88974.1"/>
    <property type="molecule type" value="Genomic_DNA"/>
</dbReference>
<evidence type="ECO:0000313" key="2">
    <source>
        <dbReference type="Proteomes" id="UP001239782"/>
    </source>
</evidence>
<keyword evidence="2" id="KW-1185">Reference proteome</keyword>
<dbReference type="InterPro" id="IPR013078">
    <property type="entry name" value="His_Pase_superF_clade-1"/>
</dbReference>
<name>A0AA51X8I6_9GAMM</name>
<dbReference type="GO" id="GO:0005737">
    <property type="term" value="C:cytoplasm"/>
    <property type="evidence" value="ECO:0007669"/>
    <property type="project" value="TreeGrafter"/>
</dbReference>
<dbReference type="InterPro" id="IPR029033">
    <property type="entry name" value="His_PPase_superfam"/>
</dbReference>
<dbReference type="KEGG" id="plei:Q9312_08670"/>
<dbReference type="GO" id="GO:0016791">
    <property type="term" value="F:phosphatase activity"/>
    <property type="evidence" value="ECO:0007669"/>
    <property type="project" value="TreeGrafter"/>
</dbReference>
<dbReference type="SUPFAM" id="SSF53254">
    <property type="entry name" value="Phosphoglycerate mutase-like"/>
    <property type="match status" value="1"/>
</dbReference>
<gene>
    <name evidence="1" type="ORF">Q9312_08670</name>
</gene>